<organism evidence="11 12">
    <name type="scientific">Sphingomonas hengshuiensis</name>
    <dbReference type="NCBI Taxonomy" id="1609977"/>
    <lineage>
        <taxon>Bacteria</taxon>
        <taxon>Pseudomonadati</taxon>
        <taxon>Pseudomonadota</taxon>
        <taxon>Alphaproteobacteria</taxon>
        <taxon>Sphingomonadales</taxon>
        <taxon>Sphingomonadaceae</taxon>
        <taxon>Sphingomonas</taxon>
    </lineage>
</organism>
<evidence type="ECO:0000256" key="3">
    <source>
        <dbReference type="ARBA" id="ARBA00022448"/>
    </source>
</evidence>
<dbReference type="GO" id="GO:0004129">
    <property type="term" value="F:cytochrome-c oxidase activity"/>
    <property type="evidence" value="ECO:0007669"/>
    <property type="project" value="UniProtKB-EC"/>
</dbReference>
<evidence type="ECO:0000256" key="2">
    <source>
        <dbReference type="ARBA" id="ARBA00007866"/>
    </source>
</evidence>
<evidence type="ECO:0000313" key="12">
    <source>
        <dbReference type="Proteomes" id="UP000248614"/>
    </source>
</evidence>
<comment type="catalytic activity">
    <reaction evidence="8">
        <text>4 Fe(II)-[cytochrome c] + O2 + 8 H(+)(in) = 4 Fe(III)-[cytochrome c] + 2 H2O + 4 H(+)(out)</text>
        <dbReference type="Rhea" id="RHEA:11436"/>
        <dbReference type="Rhea" id="RHEA-COMP:10350"/>
        <dbReference type="Rhea" id="RHEA-COMP:14399"/>
        <dbReference type="ChEBI" id="CHEBI:15377"/>
        <dbReference type="ChEBI" id="CHEBI:15378"/>
        <dbReference type="ChEBI" id="CHEBI:15379"/>
        <dbReference type="ChEBI" id="CHEBI:29033"/>
        <dbReference type="ChEBI" id="CHEBI:29034"/>
        <dbReference type="EC" id="7.1.1.9"/>
    </reaction>
</comment>
<dbReference type="PROSITE" id="PS51257">
    <property type="entry name" value="PROKAR_LIPOPROTEIN"/>
    <property type="match status" value="1"/>
</dbReference>
<dbReference type="InterPro" id="IPR045187">
    <property type="entry name" value="CcO_II"/>
</dbReference>
<evidence type="ECO:0000256" key="4">
    <source>
        <dbReference type="ARBA" id="ARBA00022692"/>
    </source>
</evidence>
<evidence type="ECO:0000256" key="5">
    <source>
        <dbReference type="ARBA" id="ARBA00022982"/>
    </source>
</evidence>
<dbReference type="InterPro" id="IPR002429">
    <property type="entry name" value="CcO_II-like_C"/>
</dbReference>
<evidence type="ECO:0000256" key="9">
    <source>
        <dbReference type="SAM" id="Phobius"/>
    </source>
</evidence>
<dbReference type="EMBL" id="QFNF01000016">
    <property type="protein sequence ID" value="PZO77882.1"/>
    <property type="molecule type" value="Genomic_DNA"/>
</dbReference>
<evidence type="ECO:0000256" key="6">
    <source>
        <dbReference type="ARBA" id="ARBA00022989"/>
    </source>
</evidence>
<dbReference type="Gene3D" id="2.60.40.420">
    <property type="entry name" value="Cupredoxins - blue copper proteins"/>
    <property type="match status" value="1"/>
</dbReference>
<evidence type="ECO:0000256" key="8">
    <source>
        <dbReference type="ARBA" id="ARBA00047816"/>
    </source>
</evidence>
<dbReference type="Gene3D" id="1.10.287.90">
    <property type="match status" value="1"/>
</dbReference>
<proteinExistence type="inferred from homology"/>
<accession>A0A2W4ZBG2</accession>
<feature type="transmembrane region" description="Helical" evidence="9">
    <location>
        <begin position="39"/>
        <end position="64"/>
    </location>
</feature>
<keyword evidence="5" id="KW-0249">Electron transport</keyword>
<comment type="caution">
    <text evidence="11">The sequence shown here is derived from an EMBL/GenBank/DDBJ whole genome shotgun (WGS) entry which is preliminary data.</text>
</comment>
<dbReference type="Proteomes" id="UP000248614">
    <property type="component" value="Unassembled WGS sequence"/>
</dbReference>
<name>A0A2W4ZBG2_9SPHN</name>
<evidence type="ECO:0000256" key="7">
    <source>
        <dbReference type="ARBA" id="ARBA00023136"/>
    </source>
</evidence>
<evidence type="ECO:0000259" key="10">
    <source>
        <dbReference type="PROSITE" id="PS50857"/>
    </source>
</evidence>
<protein>
    <submittedName>
        <fullName evidence="11">Cytochrome B</fullName>
    </submittedName>
</protein>
<keyword evidence="3" id="KW-0813">Transport</keyword>
<comment type="subcellular location">
    <subcellularLocation>
        <location evidence="1">Membrane</location>
        <topology evidence="1">Multi-pass membrane protein</topology>
    </subcellularLocation>
</comment>
<dbReference type="InterPro" id="IPR036257">
    <property type="entry name" value="Cyt_c_oxidase_su2_TM_sf"/>
</dbReference>
<dbReference type="SUPFAM" id="SSF49503">
    <property type="entry name" value="Cupredoxins"/>
    <property type="match status" value="1"/>
</dbReference>
<dbReference type="PANTHER" id="PTHR22888">
    <property type="entry name" value="CYTOCHROME C OXIDASE, SUBUNIT II"/>
    <property type="match status" value="1"/>
</dbReference>
<dbReference type="Pfam" id="PF00116">
    <property type="entry name" value="COX2"/>
    <property type="match status" value="1"/>
</dbReference>
<gene>
    <name evidence="11" type="ORF">DI632_08140</name>
</gene>
<evidence type="ECO:0000313" key="11">
    <source>
        <dbReference type="EMBL" id="PZO77882.1"/>
    </source>
</evidence>
<keyword evidence="4 9" id="KW-0812">Transmembrane</keyword>
<feature type="transmembrane region" description="Helical" evidence="9">
    <location>
        <begin position="76"/>
        <end position="99"/>
    </location>
</feature>
<feature type="domain" description="Cytochrome oxidase subunit II copper A binding" evidence="10">
    <location>
        <begin position="110"/>
        <end position="221"/>
    </location>
</feature>
<dbReference type="PANTHER" id="PTHR22888:SF9">
    <property type="entry name" value="CYTOCHROME C OXIDASE SUBUNIT 2"/>
    <property type="match status" value="1"/>
</dbReference>
<sequence length="223" mass="23692">MFPLCRPVGTGITALALAGCAGPLSVLDPAGPHAASVATLWWVMLGGAVLLAGLVFALLAVAMVRRHREERVADRTWIVGLGLAMPSAVLMALLGYALFVGGRILPTPAPDTVTIGVEARRYAWAFRDPAGRTTENVLHIPAGRPVDLVITATDVIHSFWVPRLAGKMDAIPGHPNRLRIVAARPGRYQGECAEYCGTGHRDHGFTVIAHDAAGWAAREQGTR</sequence>
<dbReference type="InterPro" id="IPR008972">
    <property type="entry name" value="Cupredoxin"/>
</dbReference>
<reference evidence="11 12" key="1">
    <citation type="submission" date="2017-08" db="EMBL/GenBank/DDBJ databases">
        <title>Infants hospitalized years apart are colonized by the same room-sourced microbial strains.</title>
        <authorList>
            <person name="Brooks B."/>
            <person name="Olm M.R."/>
            <person name="Firek B.A."/>
            <person name="Baker R."/>
            <person name="Thomas B.C."/>
            <person name="Morowitz M.J."/>
            <person name="Banfield J.F."/>
        </authorList>
    </citation>
    <scope>NUCLEOTIDE SEQUENCE [LARGE SCALE GENOMIC DNA]</scope>
    <source>
        <strain evidence="11">S2_018_000_R3_110</strain>
    </source>
</reference>
<dbReference type="GO" id="GO:0016020">
    <property type="term" value="C:membrane"/>
    <property type="evidence" value="ECO:0007669"/>
    <property type="project" value="UniProtKB-SubCell"/>
</dbReference>
<dbReference type="GO" id="GO:0042773">
    <property type="term" value="P:ATP synthesis coupled electron transport"/>
    <property type="evidence" value="ECO:0007669"/>
    <property type="project" value="TreeGrafter"/>
</dbReference>
<evidence type="ECO:0000256" key="1">
    <source>
        <dbReference type="ARBA" id="ARBA00004141"/>
    </source>
</evidence>
<dbReference type="PRINTS" id="PR01166">
    <property type="entry name" value="CYCOXIDASEII"/>
</dbReference>
<comment type="similarity">
    <text evidence="2">Belongs to the cytochrome c oxidase subunit 2 family.</text>
</comment>
<dbReference type="GO" id="GO:0005507">
    <property type="term" value="F:copper ion binding"/>
    <property type="evidence" value="ECO:0007669"/>
    <property type="project" value="InterPro"/>
</dbReference>
<dbReference type="AlphaFoldDB" id="A0A2W4ZBG2"/>
<dbReference type="PROSITE" id="PS50857">
    <property type="entry name" value="COX2_CUA"/>
    <property type="match status" value="1"/>
</dbReference>
<keyword evidence="6 9" id="KW-1133">Transmembrane helix</keyword>
<keyword evidence="7 9" id="KW-0472">Membrane</keyword>